<dbReference type="Proteomes" id="UP000243478">
    <property type="component" value="Unassembled WGS sequence"/>
</dbReference>
<dbReference type="EMBL" id="JZRZ01000018">
    <property type="protein sequence ID" value="KKD57252.1"/>
    <property type="molecule type" value="Genomic_DNA"/>
</dbReference>
<dbReference type="AlphaFoldDB" id="A0A0F5ZPK6"/>
<dbReference type="PATRIC" id="fig|40324.63.peg.3799"/>
<gene>
    <name evidence="1" type="ORF">VM57_10275</name>
</gene>
<accession>A0A0F5ZPK6</accession>
<proteinExistence type="predicted"/>
<protein>
    <submittedName>
        <fullName evidence="1">Uncharacterized protein</fullName>
    </submittedName>
</protein>
<evidence type="ECO:0000313" key="2">
    <source>
        <dbReference type="Proteomes" id="UP000243478"/>
    </source>
</evidence>
<reference evidence="1 2" key="1">
    <citation type="submission" date="2015-03" db="EMBL/GenBank/DDBJ databases">
        <title>Draft genome of Stenotrophomonas maltophila isolated from urine specimen.</title>
        <authorList>
            <person name="Murugan N."/>
            <person name="Malathi J."/>
            <person name="Umashankar V."/>
            <person name="Madhavan H."/>
        </authorList>
    </citation>
    <scope>NUCLEOTIDE SEQUENCE [LARGE SCALE GENOMIC DNA]</scope>
    <source>
        <strain evidence="1 2">JMNMN1</strain>
    </source>
</reference>
<evidence type="ECO:0000313" key="1">
    <source>
        <dbReference type="EMBL" id="KKD57252.1"/>
    </source>
</evidence>
<organism evidence="1 2">
    <name type="scientific">Stenotrophomonas maltophilia</name>
    <name type="common">Pseudomonas maltophilia</name>
    <name type="synonym">Xanthomonas maltophilia</name>
    <dbReference type="NCBI Taxonomy" id="40324"/>
    <lineage>
        <taxon>Bacteria</taxon>
        <taxon>Pseudomonadati</taxon>
        <taxon>Pseudomonadota</taxon>
        <taxon>Gammaproteobacteria</taxon>
        <taxon>Lysobacterales</taxon>
        <taxon>Lysobacteraceae</taxon>
        <taxon>Stenotrophomonas</taxon>
        <taxon>Stenotrophomonas maltophilia group</taxon>
    </lineage>
</organism>
<comment type="caution">
    <text evidence="1">The sequence shown here is derived from an EMBL/GenBank/DDBJ whole genome shotgun (WGS) entry which is preliminary data.</text>
</comment>
<sequence length="98" mass="11210">MRSVHVKRRKFSAEFKRGAVEQASQPVYHRSVVYEDGPIPGMYRFLPLPGVAPDSPEHWWFIGCSMKLGALPPSPLQASRFLKEQSSLEWEDEEHMGP</sequence>
<name>A0A0F5ZPK6_STEMA</name>